<proteinExistence type="predicted"/>
<dbReference type="EMBL" id="CAJPEV010000640">
    <property type="protein sequence ID" value="CAG0887149.1"/>
    <property type="molecule type" value="Genomic_DNA"/>
</dbReference>
<organism evidence="1">
    <name type="scientific">Darwinula stevensoni</name>
    <dbReference type="NCBI Taxonomy" id="69355"/>
    <lineage>
        <taxon>Eukaryota</taxon>
        <taxon>Metazoa</taxon>
        <taxon>Ecdysozoa</taxon>
        <taxon>Arthropoda</taxon>
        <taxon>Crustacea</taxon>
        <taxon>Oligostraca</taxon>
        <taxon>Ostracoda</taxon>
        <taxon>Podocopa</taxon>
        <taxon>Podocopida</taxon>
        <taxon>Darwinulocopina</taxon>
        <taxon>Darwinuloidea</taxon>
        <taxon>Darwinulidae</taxon>
        <taxon>Darwinula</taxon>
    </lineage>
</organism>
<sequence>MTGNIKFRMGRTNIDSSQCYSSYSGGKGCPCKSQNWIRENWSISDTSSAKDLGREADMDYV</sequence>
<protein>
    <submittedName>
        <fullName evidence="1">Uncharacterized protein</fullName>
    </submittedName>
</protein>
<keyword evidence="2" id="KW-1185">Reference proteome</keyword>
<name>A0A7R8XC52_9CRUS</name>
<gene>
    <name evidence="1" type="ORF">DSTB1V02_LOCUS4343</name>
</gene>
<dbReference type="EMBL" id="LR900157">
    <property type="protein sequence ID" value="CAD7244447.1"/>
    <property type="molecule type" value="Genomic_DNA"/>
</dbReference>
<reference evidence="1" key="1">
    <citation type="submission" date="2020-11" db="EMBL/GenBank/DDBJ databases">
        <authorList>
            <person name="Tran Van P."/>
        </authorList>
    </citation>
    <scope>NUCLEOTIDE SEQUENCE</scope>
</reference>
<evidence type="ECO:0000313" key="1">
    <source>
        <dbReference type="EMBL" id="CAD7244447.1"/>
    </source>
</evidence>
<evidence type="ECO:0000313" key="2">
    <source>
        <dbReference type="Proteomes" id="UP000677054"/>
    </source>
</evidence>
<dbReference type="AlphaFoldDB" id="A0A7R8XC52"/>
<dbReference type="Proteomes" id="UP000677054">
    <property type="component" value="Unassembled WGS sequence"/>
</dbReference>
<accession>A0A7R8XC52</accession>